<keyword evidence="2" id="KW-1185">Reference proteome</keyword>
<evidence type="ECO:0000313" key="1">
    <source>
        <dbReference type="EMBL" id="EGC20064.1"/>
    </source>
</evidence>
<dbReference type="Proteomes" id="UP000005697">
    <property type="component" value="Unassembled WGS sequence"/>
</dbReference>
<accession>F0F6T7</accession>
<dbReference type="HOGENOM" id="CLU_3294362_0_0_10"/>
<name>F0F6T7_9BACT</name>
<dbReference type="AlphaFoldDB" id="F0F6T7"/>
<gene>
    <name evidence="1" type="ORF">HMPREF9141_1304</name>
</gene>
<reference evidence="1 2" key="1">
    <citation type="submission" date="2011-01" db="EMBL/GenBank/DDBJ databases">
        <authorList>
            <person name="Muzny D."/>
            <person name="Qin X."/>
            <person name="Deng J."/>
            <person name="Jiang H."/>
            <person name="Liu Y."/>
            <person name="Qu J."/>
            <person name="Song X.-Z."/>
            <person name="Zhang L."/>
            <person name="Thornton R."/>
            <person name="Coyle M."/>
            <person name="Francisco L."/>
            <person name="Jackson L."/>
            <person name="Javaid M."/>
            <person name="Korchina V."/>
            <person name="Kovar C."/>
            <person name="Mata R."/>
            <person name="Mathew T."/>
            <person name="Ngo R."/>
            <person name="Nguyen L."/>
            <person name="Nguyen N."/>
            <person name="Okwuonu G."/>
            <person name="Ongeri F."/>
            <person name="Pham C."/>
            <person name="Simmons D."/>
            <person name="Wilczek-Boney K."/>
            <person name="Hale W."/>
            <person name="Jakkamsetti A."/>
            <person name="Pham P."/>
            <person name="Ruth R."/>
            <person name="San Lucas F."/>
            <person name="Warren J."/>
            <person name="Zhang J."/>
            <person name="Zhao Z."/>
            <person name="Zhou C."/>
            <person name="Zhu D."/>
            <person name="Lee S."/>
            <person name="Bess C."/>
            <person name="Blankenburg K."/>
            <person name="Forbes L."/>
            <person name="Fu Q."/>
            <person name="Gubbala S."/>
            <person name="Hirani K."/>
            <person name="Jayaseelan J.C."/>
            <person name="Lara F."/>
            <person name="Munidasa M."/>
            <person name="Palculict T."/>
            <person name="Patil S."/>
            <person name="Pu L.-L."/>
            <person name="Saada N."/>
            <person name="Tang L."/>
            <person name="Weissenberger G."/>
            <person name="Zhu Y."/>
            <person name="Hemphill L."/>
            <person name="Shang Y."/>
            <person name="Youmans B."/>
            <person name="Ayvaz T."/>
            <person name="Ross M."/>
            <person name="Santibanez J."/>
            <person name="Aqrawi P."/>
            <person name="Gross S."/>
            <person name="Joshi V."/>
            <person name="Fowler G."/>
            <person name="Nazareth L."/>
            <person name="Reid J."/>
            <person name="Worley K."/>
            <person name="Petrosino J."/>
            <person name="Highlander S."/>
            <person name="Gibbs R."/>
        </authorList>
    </citation>
    <scope>NUCLEOTIDE SEQUENCE [LARGE SCALE GENOMIC DNA]</scope>
    <source>
        <strain evidence="1 2">DSM 16608</strain>
    </source>
</reference>
<proteinExistence type="predicted"/>
<dbReference type="EMBL" id="AEWX01000018">
    <property type="protein sequence ID" value="EGC20064.1"/>
    <property type="molecule type" value="Genomic_DNA"/>
</dbReference>
<evidence type="ECO:0000313" key="2">
    <source>
        <dbReference type="Proteomes" id="UP000005697"/>
    </source>
</evidence>
<sequence length="40" mass="4595">MLFARVFIFPDDVFEIGVMTFQNIICILNVLRRKGFCIGG</sequence>
<protein>
    <submittedName>
        <fullName evidence="1">Uncharacterized protein</fullName>
    </submittedName>
</protein>
<comment type="caution">
    <text evidence="1">The sequence shown here is derived from an EMBL/GenBank/DDBJ whole genome shotgun (WGS) entry which is preliminary data.</text>
</comment>
<organism evidence="1 2">
    <name type="scientific">Prevotella multiformis DSM 16608</name>
    <dbReference type="NCBI Taxonomy" id="888743"/>
    <lineage>
        <taxon>Bacteria</taxon>
        <taxon>Pseudomonadati</taxon>
        <taxon>Bacteroidota</taxon>
        <taxon>Bacteroidia</taxon>
        <taxon>Bacteroidales</taxon>
        <taxon>Prevotellaceae</taxon>
        <taxon>Prevotella</taxon>
    </lineage>
</organism>